<accession>A0A146L389</accession>
<dbReference type="SMART" id="SM00355">
    <property type="entry name" value="ZnF_C2H2"/>
    <property type="match status" value="2"/>
</dbReference>
<feature type="domain" description="C2H2-type" evidence="2">
    <location>
        <begin position="30"/>
        <end position="57"/>
    </location>
</feature>
<organism evidence="3">
    <name type="scientific">Lygus hesperus</name>
    <name type="common">Western plant bug</name>
    <dbReference type="NCBI Taxonomy" id="30085"/>
    <lineage>
        <taxon>Eukaryota</taxon>
        <taxon>Metazoa</taxon>
        <taxon>Ecdysozoa</taxon>
        <taxon>Arthropoda</taxon>
        <taxon>Hexapoda</taxon>
        <taxon>Insecta</taxon>
        <taxon>Pterygota</taxon>
        <taxon>Neoptera</taxon>
        <taxon>Paraneoptera</taxon>
        <taxon>Hemiptera</taxon>
        <taxon>Heteroptera</taxon>
        <taxon>Panheteroptera</taxon>
        <taxon>Cimicomorpha</taxon>
        <taxon>Miridae</taxon>
        <taxon>Mirini</taxon>
        <taxon>Lygus</taxon>
    </lineage>
</organism>
<dbReference type="PROSITE" id="PS00028">
    <property type="entry name" value="ZINC_FINGER_C2H2_1"/>
    <property type="match status" value="1"/>
</dbReference>
<keyword evidence="1" id="KW-0862">Zinc</keyword>
<keyword evidence="1" id="KW-0863">Zinc-finger</keyword>
<feature type="non-terminal residue" evidence="3">
    <location>
        <position position="1"/>
    </location>
</feature>
<dbReference type="Gene3D" id="3.30.160.60">
    <property type="entry name" value="Classic Zinc Finger"/>
    <property type="match status" value="1"/>
</dbReference>
<dbReference type="PROSITE" id="PS50157">
    <property type="entry name" value="ZINC_FINGER_C2H2_2"/>
    <property type="match status" value="2"/>
</dbReference>
<protein>
    <submittedName>
        <fullName evidence="3">Longitudinals lacking protein, isoforms A/B/D/L</fullName>
    </submittedName>
</protein>
<evidence type="ECO:0000256" key="1">
    <source>
        <dbReference type="PROSITE-ProRule" id="PRU00042"/>
    </source>
</evidence>
<dbReference type="EMBL" id="GDHC01015771">
    <property type="protein sequence ID" value="JAQ02858.1"/>
    <property type="molecule type" value="Transcribed_RNA"/>
</dbReference>
<evidence type="ECO:0000259" key="2">
    <source>
        <dbReference type="PROSITE" id="PS50157"/>
    </source>
</evidence>
<dbReference type="Pfam" id="PF00096">
    <property type="entry name" value="zf-C2H2"/>
    <property type="match status" value="2"/>
</dbReference>
<dbReference type="InterPro" id="IPR013087">
    <property type="entry name" value="Znf_C2H2_type"/>
</dbReference>
<dbReference type="GO" id="GO:0008270">
    <property type="term" value="F:zinc ion binding"/>
    <property type="evidence" value="ECO:0007669"/>
    <property type="project" value="UniProtKB-KW"/>
</dbReference>
<dbReference type="SUPFAM" id="SSF57667">
    <property type="entry name" value="beta-beta-alpha zinc fingers"/>
    <property type="match status" value="1"/>
</dbReference>
<name>A0A146L389_LYGHE</name>
<reference evidence="3" key="1">
    <citation type="journal article" date="2016" name="Gigascience">
        <title>De novo construction of an expanded transcriptome assembly for the western tarnished plant bug, Lygus hesperus.</title>
        <authorList>
            <person name="Tassone E.E."/>
            <person name="Geib S.M."/>
            <person name="Hall B."/>
            <person name="Fabrick J.A."/>
            <person name="Brent C.S."/>
            <person name="Hull J.J."/>
        </authorList>
    </citation>
    <scope>NUCLEOTIDE SEQUENCE</scope>
</reference>
<proteinExistence type="predicted"/>
<gene>
    <name evidence="3" type="primary">lola_66</name>
    <name evidence="3" type="ORF">g.44017</name>
</gene>
<dbReference type="AlphaFoldDB" id="A0A146L389"/>
<evidence type="ECO:0000313" key="3">
    <source>
        <dbReference type="EMBL" id="JAQ02858.1"/>
    </source>
</evidence>
<feature type="domain" description="C2H2-type" evidence="2">
    <location>
        <begin position="59"/>
        <end position="87"/>
    </location>
</feature>
<keyword evidence="1" id="KW-0479">Metal-binding</keyword>
<sequence length="103" mass="12008">LNSLITQSLFSKMSISSLSIRIKAGPKLKYPCPACWRSYNSKYSLKRHQTLECGKEPQEECPICQRRFHQKSSLNRHIKFIHQYQPDVFNELDKGLVPNLLSE</sequence>
<dbReference type="InterPro" id="IPR036236">
    <property type="entry name" value="Znf_C2H2_sf"/>
</dbReference>